<evidence type="ECO:0000313" key="2">
    <source>
        <dbReference type="EMBL" id="XDV66324.1"/>
    </source>
</evidence>
<gene>
    <name evidence="2" type="ORF">AB5J51_27070</name>
</gene>
<accession>A0AB39Y9Q3</accession>
<evidence type="ECO:0000256" key="1">
    <source>
        <dbReference type="SAM" id="MobiDB-lite"/>
    </source>
</evidence>
<dbReference type="AlphaFoldDB" id="A0AB39Y9Q3"/>
<reference evidence="2" key="1">
    <citation type="submission" date="2024-08" db="EMBL/GenBank/DDBJ databases">
        <authorList>
            <person name="Yu S.T."/>
        </authorList>
    </citation>
    <scope>NUCLEOTIDE SEQUENCE</scope>
    <source>
        <strain evidence="2">R33</strain>
    </source>
</reference>
<name>A0AB39Y9Q3_9ACTN</name>
<protein>
    <submittedName>
        <fullName evidence="2">Uncharacterized protein</fullName>
    </submittedName>
</protein>
<dbReference type="RefSeq" id="WP_369778849.1">
    <property type="nucleotide sequence ID" value="NZ_CP165727.1"/>
</dbReference>
<organism evidence="2">
    <name type="scientific">Streptomyces sp. R33</name>
    <dbReference type="NCBI Taxonomy" id="3238629"/>
    <lineage>
        <taxon>Bacteria</taxon>
        <taxon>Bacillati</taxon>
        <taxon>Actinomycetota</taxon>
        <taxon>Actinomycetes</taxon>
        <taxon>Kitasatosporales</taxon>
        <taxon>Streptomycetaceae</taxon>
        <taxon>Streptomyces</taxon>
    </lineage>
</organism>
<feature type="region of interest" description="Disordered" evidence="1">
    <location>
        <begin position="125"/>
        <end position="147"/>
    </location>
</feature>
<dbReference type="EMBL" id="CP165727">
    <property type="protein sequence ID" value="XDV66324.1"/>
    <property type="molecule type" value="Genomic_DNA"/>
</dbReference>
<sequence length="199" mass="20036">MTPAEQPPAEGGSRAAGGCVLAVALTGAGCVAYAVPETAYYVTGLLTAAGIRKARTWVAARRNGEQPDDKPVNIVAVLQDLAAGGEHVRLTQLQQAAGLPDTKAVRALLAAVGIPIRTGVRAGGRNGPGVHHADVPPLPGARSGTPSEGCLCSSTANANADNGQPEGVGEGLRVEAIGHAGAVVRVPSELRTYTVTKTP</sequence>
<proteinExistence type="predicted"/>